<feature type="site" description="Transition state stabilizer" evidence="15">
    <location>
        <position position="82"/>
    </location>
</feature>
<keyword evidence="4 17" id="KW-0349">Heme</keyword>
<dbReference type="GO" id="GO:0020037">
    <property type="term" value="F:heme binding"/>
    <property type="evidence" value="ECO:0007669"/>
    <property type="project" value="UniProtKB-UniRule"/>
</dbReference>
<dbReference type="InterPro" id="IPR033905">
    <property type="entry name" value="Secretory_peroxidase"/>
</dbReference>
<feature type="binding site" evidence="14">
    <location>
        <position position="87"/>
    </location>
    <ligand>
        <name>Ca(2+)</name>
        <dbReference type="ChEBI" id="CHEBI:29108"/>
        <label>1</label>
    </ligand>
</feature>
<organism evidence="20 21">
    <name type="scientific">Marchantia polymorpha subsp. ruderalis</name>
    <dbReference type="NCBI Taxonomy" id="1480154"/>
    <lineage>
        <taxon>Eukaryota</taxon>
        <taxon>Viridiplantae</taxon>
        <taxon>Streptophyta</taxon>
        <taxon>Embryophyta</taxon>
        <taxon>Marchantiophyta</taxon>
        <taxon>Marchantiopsida</taxon>
        <taxon>Marchantiidae</taxon>
        <taxon>Marchantiales</taxon>
        <taxon>Marchantiaceae</taxon>
        <taxon>Marchantia</taxon>
    </lineage>
</organism>
<dbReference type="InterPro" id="IPR002016">
    <property type="entry name" value="Haem_peroxidase"/>
</dbReference>
<feature type="binding site" evidence="13">
    <location>
        <position position="183"/>
    </location>
    <ligand>
        <name>substrate</name>
    </ligand>
</feature>
<feature type="active site" description="Proton acceptor" evidence="12">
    <location>
        <position position="86"/>
    </location>
</feature>
<dbReference type="CDD" id="cd00693">
    <property type="entry name" value="secretory_peroxidase"/>
    <property type="match status" value="1"/>
</dbReference>
<keyword evidence="6 14" id="KW-0106">Calcium</keyword>
<evidence type="ECO:0000256" key="11">
    <source>
        <dbReference type="ARBA" id="ARBA00023324"/>
    </source>
</evidence>
<evidence type="ECO:0000256" key="12">
    <source>
        <dbReference type="PIRSR" id="PIRSR600823-1"/>
    </source>
</evidence>
<feature type="region of interest" description="Disordered" evidence="18">
    <location>
        <begin position="21"/>
        <end position="41"/>
    </location>
</feature>
<keyword evidence="7 17" id="KW-0560">Oxidoreductase</keyword>
<dbReference type="FunFam" id="1.10.520.10:FF:000001">
    <property type="entry name" value="Peroxidase"/>
    <property type="match status" value="1"/>
</dbReference>
<evidence type="ECO:0000256" key="8">
    <source>
        <dbReference type="ARBA" id="ARBA00023004"/>
    </source>
</evidence>
<dbReference type="Gene3D" id="1.10.420.10">
    <property type="entry name" value="Peroxidase, domain 2"/>
    <property type="match status" value="1"/>
</dbReference>
<dbReference type="GO" id="GO:0005576">
    <property type="term" value="C:extracellular region"/>
    <property type="evidence" value="ECO:0007669"/>
    <property type="project" value="UniProtKB-SubCell"/>
</dbReference>
<evidence type="ECO:0000256" key="7">
    <source>
        <dbReference type="ARBA" id="ARBA00023002"/>
    </source>
</evidence>
<keyword evidence="21" id="KW-1185">Reference proteome</keyword>
<dbReference type="PROSITE" id="PS50873">
    <property type="entry name" value="PEROXIDASE_4"/>
    <property type="match status" value="1"/>
</dbReference>
<feature type="binding site" evidence="14">
    <location>
        <position position="267"/>
    </location>
    <ligand>
        <name>Ca(2+)</name>
        <dbReference type="ChEBI" id="CHEBI:29108"/>
        <label>2</label>
    </ligand>
</feature>
<feature type="binding site" evidence="14">
    <location>
        <position position="278"/>
    </location>
    <ligand>
        <name>Ca(2+)</name>
        <dbReference type="ChEBI" id="CHEBI:29108"/>
        <label>2</label>
    </ligand>
</feature>
<keyword evidence="10" id="KW-0325">Glycoprotein</keyword>
<evidence type="ECO:0000256" key="15">
    <source>
        <dbReference type="PIRSR" id="PIRSR600823-4"/>
    </source>
</evidence>
<keyword evidence="11 17" id="KW-0376">Hydrogen peroxide</keyword>
<evidence type="ECO:0000256" key="1">
    <source>
        <dbReference type="ARBA" id="ARBA00000189"/>
    </source>
</evidence>
<comment type="cofactor">
    <cofactor evidence="14 17">
        <name>heme b</name>
        <dbReference type="ChEBI" id="CHEBI:60344"/>
    </cofactor>
    <text evidence="14 17">Binds 1 heme b (iron(II)-protoporphyrin IX) group per subunit.</text>
</comment>
<keyword evidence="17" id="KW-0964">Secreted</keyword>
<dbReference type="EC" id="1.11.1.7" evidence="2 17"/>
<comment type="cofactor">
    <cofactor evidence="14 17">
        <name>Ca(2+)</name>
        <dbReference type="ChEBI" id="CHEBI:29108"/>
    </cofactor>
    <text evidence="14 17">Binds 2 calcium ions per subunit.</text>
</comment>
<feature type="binding site" description="axial binding residue" evidence="14">
    <location>
        <position position="213"/>
    </location>
    <ligand>
        <name>heme b</name>
        <dbReference type="ChEBI" id="CHEBI:60344"/>
    </ligand>
    <ligandPart>
        <name>Fe</name>
        <dbReference type="ChEBI" id="CHEBI:18248"/>
    </ligandPart>
</feature>
<keyword evidence="9 16" id="KW-1015">Disulfide bond</keyword>
<feature type="disulfide bond" evidence="16">
    <location>
        <begin position="141"/>
        <end position="346"/>
    </location>
</feature>
<dbReference type="Pfam" id="PF00141">
    <property type="entry name" value="peroxidase"/>
    <property type="match status" value="1"/>
</dbReference>
<name>A0A176VM28_MARPO</name>
<evidence type="ECO:0000256" key="18">
    <source>
        <dbReference type="SAM" id="MobiDB-lite"/>
    </source>
</evidence>
<dbReference type="GO" id="GO:0140825">
    <property type="term" value="F:lactoperoxidase activity"/>
    <property type="evidence" value="ECO:0007669"/>
    <property type="project" value="UniProtKB-EC"/>
</dbReference>
<feature type="disulfide bond" evidence="16">
    <location>
        <begin position="55"/>
        <end position="135"/>
    </location>
</feature>
<evidence type="ECO:0000313" key="20">
    <source>
        <dbReference type="EMBL" id="OAE20975.1"/>
    </source>
</evidence>
<dbReference type="InterPro" id="IPR010255">
    <property type="entry name" value="Haem_peroxidase_sf"/>
</dbReference>
<dbReference type="Gene3D" id="1.10.520.10">
    <property type="match status" value="1"/>
</dbReference>
<dbReference type="AlphaFoldDB" id="A0A176VM28"/>
<evidence type="ECO:0000256" key="14">
    <source>
        <dbReference type="PIRSR" id="PIRSR600823-3"/>
    </source>
</evidence>
<keyword evidence="8 14" id="KW-0408">Iron</keyword>
<comment type="catalytic activity">
    <reaction evidence="1 17">
        <text>2 a phenolic donor + H2O2 = 2 a phenolic radical donor + 2 H2O</text>
        <dbReference type="Rhea" id="RHEA:56136"/>
        <dbReference type="ChEBI" id="CHEBI:15377"/>
        <dbReference type="ChEBI" id="CHEBI:16240"/>
        <dbReference type="ChEBI" id="CHEBI:139520"/>
        <dbReference type="ChEBI" id="CHEBI:139521"/>
        <dbReference type="EC" id="1.11.1.7"/>
    </reaction>
</comment>
<evidence type="ECO:0000256" key="9">
    <source>
        <dbReference type="ARBA" id="ARBA00023157"/>
    </source>
</evidence>
<gene>
    <name evidence="20" type="ORF">AXG93_267s1040</name>
</gene>
<dbReference type="GO" id="GO:0042744">
    <property type="term" value="P:hydrogen peroxide catabolic process"/>
    <property type="evidence" value="ECO:0007669"/>
    <property type="project" value="UniProtKB-KW"/>
</dbReference>
<dbReference type="PRINTS" id="PR00461">
    <property type="entry name" value="PLPEROXIDASE"/>
</dbReference>
<comment type="subcellular location">
    <subcellularLocation>
        <location evidence="17">Secreted</location>
    </subcellularLocation>
</comment>
<feature type="binding site" evidence="14">
    <location>
        <position position="92"/>
    </location>
    <ligand>
        <name>Ca(2+)</name>
        <dbReference type="ChEBI" id="CHEBI:29108"/>
        <label>1</label>
    </ligand>
</feature>
<feature type="binding site" evidence="14">
    <location>
        <position position="96"/>
    </location>
    <ligand>
        <name>Ca(2+)</name>
        <dbReference type="ChEBI" id="CHEBI:29108"/>
        <label>1</label>
    </ligand>
</feature>
<evidence type="ECO:0000313" key="21">
    <source>
        <dbReference type="Proteomes" id="UP000077202"/>
    </source>
</evidence>
<feature type="binding site" evidence="14">
    <location>
        <position position="94"/>
    </location>
    <ligand>
        <name>Ca(2+)</name>
        <dbReference type="ChEBI" id="CHEBI:29108"/>
        <label>1</label>
    </ligand>
</feature>
<feature type="domain" description="Plant heme peroxidase family profile" evidence="19">
    <location>
        <begin position="45"/>
        <end position="350"/>
    </location>
</feature>
<evidence type="ECO:0000256" key="13">
    <source>
        <dbReference type="PIRSR" id="PIRSR600823-2"/>
    </source>
</evidence>
<protein>
    <recommendedName>
        <fullName evidence="2 17">Peroxidase</fullName>
        <ecNumber evidence="2 17">1.11.1.7</ecNumber>
    </recommendedName>
</protein>
<evidence type="ECO:0000256" key="16">
    <source>
        <dbReference type="PIRSR" id="PIRSR600823-5"/>
    </source>
</evidence>
<evidence type="ECO:0000256" key="17">
    <source>
        <dbReference type="RuleBase" id="RU362060"/>
    </source>
</evidence>
<evidence type="ECO:0000256" key="10">
    <source>
        <dbReference type="ARBA" id="ARBA00023180"/>
    </source>
</evidence>
<keyword evidence="3 17" id="KW-0575">Peroxidase</keyword>
<dbReference type="GO" id="GO:0046872">
    <property type="term" value="F:metal ion binding"/>
    <property type="evidence" value="ECO:0007669"/>
    <property type="project" value="UniProtKB-UniRule"/>
</dbReference>
<reference evidence="20" key="1">
    <citation type="submission" date="2016-03" db="EMBL/GenBank/DDBJ databases">
        <title>Mechanisms controlling the formation of the plant cell surface in tip-growing cells are functionally conserved among land plants.</title>
        <authorList>
            <person name="Honkanen S."/>
            <person name="Jones V.A."/>
            <person name="Morieri G."/>
            <person name="Champion C."/>
            <person name="Hetherington A.J."/>
            <person name="Kelly S."/>
            <person name="Saint-Marcoux D."/>
            <person name="Proust H."/>
            <person name="Prescott H."/>
            <person name="Dolan L."/>
        </authorList>
    </citation>
    <scope>NUCLEOTIDE SEQUENCE [LARGE SCALE GENOMIC DNA]</scope>
    <source>
        <tissue evidence="20">Whole gametophyte</tissue>
    </source>
</reference>
<feature type="binding site" evidence="14">
    <location>
        <position position="108"/>
    </location>
    <ligand>
        <name>Ca(2+)</name>
        <dbReference type="ChEBI" id="CHEBI:29108"/>
        <label>1</label>
    </ligand>
</feature>
<evidence type="ECO:0000256" key="2">
    <source>
        <dbReference type="ARBA" id="ARBA00012313"/>
    </source>
</evidence>
<dbReference type="PRINTS" id="PR00458">
    <property type="entry name" value="PEROXIDASE"/>
</dbReference>
<comment type="similarity">
    <text evidence="17">Belongs to the peroxidase family. Classical plant (class III) peroxidase subfamily.</text>
</comment>
<sequence length="350" mass="36447">MAAPTCRAGLTDAVVGLILPKSPPSPAYPPPSPAPTSPPPPAPAGLNPLYYASSCPSATAWVQNMTSNMVADDRTMAAAFLRLHFHDCFVRGCDASVLLDSTSGNTAEKDALANANSLRGFYQIDQIKAQLESVCPGVVSCADILALTARDAIVTIGGLSWVVYLGRKDGVVSTAAEAMASLPSPFSNYTELTQAFAKVGLGEKDFVVLSGGHTIGTAKCGILFSRLYTFTGPGAINGTDPTLNADLAALLKQQCPQNAPLNTVFMDPSGSFPGQTYDNGYFMQVKANKGVFTSDAALLTSSFAASLVAREASATSPFMKDFGISMQKMGTAAAPAGAVLEVRKNCHFVN</sequence>
<dbReference type="FunFam" id="1.10.420.10:FF:000001">
    <property type="entry name" value="Peroxidase"/>
    <property type="match status" value="1"/>
</dbReference>
<comment type="function">
    <text evidence="17">Removal of H(2)O(2), oxidation of toxic reductants, biosynthesis and degradation of lignin, suberization, auxin catabolism, response to environmental stresses such as wounding, pathogen attack and oxidative stress.</text>
</comment>
<dbReference type="InterPro" id="IPR000823">
    <property type="entry name" value="Peroxidase_pln"/>
</dbReference>
<dbReference type="Proteomes" id="UP000077202">
    <property type="component" value="Unassembled WGS sequence"/>
</dbReference>
<proteinExistence type="inferred from homology"/>
<dbReference type="InterPro" id="IPR019794">
    <property type="entry name" value="Peroxidases_AS"/>
</dbReference>
<comment type="caution">
    <text evidence="20">The sequence shown here is derived from an EMBL/GenBank/DDBJ whole genome shotgun (WGS) entry which is preliminary data.</text>
</comment>
<feature type="binding site" evidence="14">
    <location>
        <position position="90"/>
    </location>
    <ligand>
        <name>Ca(2+)</name>
        <dbReference type="ChEBI" id="CHEBI:29108"/>
        <label>1</label>
    </ligand>
</feature>
<evidence type="ECO:0000256" key="5">
    <source>
        <dbReference type="ARBA" id="ARBA00022723"/>
    </source>
</evidence>
<feature type="disulfide bond" evidence="16">
    <location>
        <begin position="88"/>
        <end position="93"/>
    </location>
</feature>
<dbReference type="PROSITE" id="PS00436">
    <property type="entry name" value="PEROXIDASE_2"/>
    <property type="match status" value="1"/>
</dbReference>
<evidence type="ECO:0000256" key="3">
    <source>
        <dbReference type="ARBA" id="ARBA00022559"/>
    </source>
</evidence>
<evidence type="ECO:0000256" key="6">
    <source>
        <dbReference type="ARBA" id="ARBA00022837"/>
    </source>
</evidence>
<dbReference type="GO" id="GO:0006979">
    <property type="term" value="P:response to oxidative stress"/>
    <property type="evidence" value="ECO:0007669"/>
    <property type="project" value="UniProtKB-UniRule"/>
</dbReference>
<dbReference type="SUPFAM" id="SSF48113">
    <property type="entry name" value="Heme-dependent peroxidases"/>
    <property type="match status" value="1"/>
</dbReference>
<accession>A0A176VM28</accession>
<dbReference type="EMBL" id="LVLJ01003556">
    <property type="protein sequence ID" value="OAE20975.1"/>
    <property type="molecule type" value="Genomic_DNA"/>
</dbReference>
<feature type="disulfide bond" evidence="16">
    <location>
        <begin position="220"/>
        <end position="255"/>
    </location>
</feature>
<feature type="binding site" evidence="14">
    <location>
        <position position="214"/>
    </location>
    <ligand>
        <name>Ca(2+)</name>
        <dbReference type="ChEBI" id="CHEBI:29108"/>
        <label>2</label>
    </ligand>
</feature>
<dbReference type="PANTHER" id="PTHR31235">
    <property type="entry name" value="PEROXIDASE 25-RELATED"/>
    <property type="match status" value="1"/>
</dbReference>
<keyword evidence="5 14" id="KW-0479">Metal-binding</keyword>
<evidence type="ECO:0000256" key="4">
    <source>
        <dbReference type="ARBA" id="ARBA00022617"/>
    </source>
</evidence>
<evidence type="ECO:0000259" key="19">
    <source>
        <dbReference type="PROSITE" id="PS50873"/>
    </source>
</evidence>